<dbReference type="AlphaFoldDB" id="A0AAE1P9E1"/>
<accession>A0AAE1P9E1</accession>
<evidence type="ECO:0000313" key="1">
    <source>
        <dbReference type="EMBL" id="KAK4303631.1"/>
    </source>
</evidence>
<dbReference type="Proteomes" id="UP001292094">
    <property type="component" value="Unassembled WGS sequence"/>
</dbReference>
<dbReference type="EMBL" id="JAWZYT010002554">
    <property type="protein sequence ID" value="KAK4303631.1"/>
    <property type="molecule type" value="Genomic_DNA"/>
</dbReference>
<sequence>MVDGGRDGERSRICRSTQEEVFQLQRQEKLELVTGQRDAGQATLAPLLILYLSQEERSCSVLERVEVHLSSANKRLNSSKGISLCVDSALMKHDAITKRKTSWWRHIGCEGGRKPEYCSQEGR</sequence>
<reference evidence="1" key="1">
    <citation type="submission" date="2023-11" db="EMBL/GenBank/DDBJ databases">
        <title>Genome assemblies of two species of porcelain crab, Petrolisthes cinctipes and Petrolisthes manimaculis (Anomura: Porcellanidae).</title>
        <authorList>
            <person name="Angst P."/>
        </authorList>
    </citation>
    <scope>NUCLEOTIDE SEQUENCE</scope>
    <source>
        <strain evidence="1">PB745_02</strain>
        <tissue evidence="1">Gill</tissue>
    </source>
</reference>
<gene>
    <name evidence="1" type="ORF">Pmani_024368</name>
</gene>
<protein>
    <submittedName>
        <fullName evidence="1">Uncharacterized protein</fullName>
    </submittedName>
</protein>
<proteinExistence type="predicted"/>
<keyword evidence="2" id="KW-1185">Reference proteome</keyword>
<comment type="caution">
    <text evidence="1">The sequence shown here is derived from an EMBL/GenBank/DDBJ whole genome shotgun (WGS) entry which is preliminary data.</text>
</comment>
<evidence type="ECO:0000313" key="2">
    <source>
        <dbReference type="Proteomes" id="UP001292094"/>
    </source>
</evidence>
<organism evidence="1 2">
    <name type="scientific">Petrolisthes manimaculis</name>
    <dbReference type="NCBI Taxonomy" id="1843537"/>
    <lineage>
        <taxon>Eukaryota</taxon>
        <taxon>Metazoa</taxon>
        <taxon>Ecdysozoa</taxon>
        <taxon>Arthropoda</taxon>
        <taxon>Crustacea</taxon>
        <taxon>Multicrustacea</taxon>
        <taxon>Malacostraca</taxon>
        <taxon>Eumalacostraca</taxon>
        <taxon>Eucarida</taxon>
        <taxon>Decapoda</taxon>
        <taxon>Pleocyemata</taxon>
        <taxon>Anomura</taxon>
        <taxon>Galatheoidea</taxon>
        <taxon>Porcellanidae</taxon>
        <taxon>Petrolisthes</taxon>
    </lineage>
</organism>
<name>A0AAE1P9E1_9EUCA</name>